<dbReference type="Proteomes" id="UP000295626">
    <property type="component" value="Unassembled WGS sequence"/>
</dbReference>
<evidence type="ECO:0000313" key="2">
    <source>
        <dbReference type="EMBL" id="TDB97641.1"/>
    </source>
</evidence>
<keyword evidence="1" id="KW-0812">Transmembrane</keyword>
<evidence type="ECO:0000313" key="3">
    <source>
        <dbReference type="Proteomes" id="UP000295626"/>
    </source>
</evidence>
<keyword evidence="1" id="KW-1133">Transmembrane helix</keyword>
<name>A0ABY2DHV0_9ACTN</name>
<proteinExistence type="predicted"/>
<gene>
    <name evidence="2" type="ORF">E1091_08270</name>
</gene>
<organism evidence="2 3">
    <name type="scientific">Micromonospora fluostatini</name>
    <dbReference type="NCBI Taxonomy" id="1629071"/>
    <lineage>
        <taxon>Bacteria</taxon>
        <taxon>Bacillati</taxon>
        <taxon>Actinomycetota</taxon>
        <taxon>Actinomycetes</taxon>
        <taxon>Micromonosporales</taxon>
        <taxon>Micromonosporaceae</taxon>
        <taxon>Micromonospora</taxon>
    </lineage>
</organism>
<dbReference type="EMBL" id="SMKE01000224">
    <property type="protein sequence ID" value="TDB97641.1"/>
    <property type="molecule type" value="Genomic_DNA"/>
</dbReference>
<feature type="non-terminal residue" evidence="2">
    <location>
        <position position="1"/>
    </location>
</feature>
<keyword evidence="3" id="KW-1185">Reference proteome</keyword>
<evidence type="ECO:0000256" key="1">
    <source>
        <dbReference type="SAM" id="Phobius"/>
    </source>
</evidence>
<feature type="transmembrane region" description="Helical" evidence="1">
    <location>
        <begin position="31"/>
        <end position="48"/>
    </location>
</feature>
<sequence>VVLRREIYAVAALVGAVAVVVLDLLGQAGPVPLTLAAGLVFGLRLVALRRRWSAPVASLRPPRPGAPDAF</sequence>
<feature type="transmembrane region" description="Helical" evidence="1">
    <location>
        <begin position="7"/>
        <end position="25"/>
    </location>
</feature>
<keyword evidence="1" id="KW-0472">Membrane</keyword>
<accession>A0ABY2DHV0</accession>
<protein>
    <submittedName>
        <fullName evidence="2">Trimeric intracellular cation channel family protein</fullName>
    </submittedName>
</protein>
<comment type="caution">
    <text evidence="2">The sequence shown here is derived from an EMBL/GenBank/DDBJ whole genome shotgun (WGS) entry which is preliminary data.</text>
</comment>
<reference evidence="2 3" key="1">
    <citation type="submission" date="2019-02" db="EMBL/GenBank/DDBJ databases">
        <title>Draft genome sequences of novel Actinobacteria.</title>
        <authorList>
            <person name="Sahin N."/>
            <person name="Ay H."/>
            <person name="Saygin H."/>
        </authorList>
    </citation>
    <scope>NUCLEOTIDE SEQUENCE [LARGE SCALE GENOMIC DNA]</scope>
    <source>
        <strain evidence="2 3">JCM 30529</strain>
    </source>
</reference>